<dbReference type="AlphaFoldDB" id="A0A1G2M1U4"/>
<comment type="similarity">
    <text evidence="1 4">Belongs to the D-isomer specific 2-hydroxyacid dehydrogenase family.</text>
</comment>
<dbReference type="Pfam" id="PF02826">
    <property type="entry name" value="2-Hacid_dh_C"/>
    <property type="match status" value="1"/>
</dbReference>
<dbReference type="InterPro" id="IPR029753">
    <property type="entry name" value="D-isomer_DH_CS"/>
</dbReference>
<protein>
    <recommendedName>
        <fullName evidence="9">D-glycerate dehydrogenase</fullName>
    </recommendedName>
</protein>
<dbReference type="EMBL" id="MHRF01000012">
    <property type="protein sequence ID" value="OHA17858.1"/>
    <property type="molecule type" value="Genomic_DNA"/>
</dbReference>
<keyword evidence="3" id="KW-0520">NAD</keyword>
<evidence type="ECO:0000256" key="4">
    <source>
        <dbReference type="RuleBase" id="RU003719"/>
    </source>
</evidence>
<dbReference type="FunFam" id="3.40.50.720:FF:000203">
    <property type="entry name" value="D-3-phosphoglycerate dehydrogenase (SerA)"/>
    <property type="match status" value="1"/>
</dbReference>
<dbReference type="SUPFAM" id="SSF52283">
    <property type="entry name" value="Formate/glycerate dehydrogenase catalytic domain-like"/>
    <property type="match status" value="1"/>
</dbReference>
<dbReference type="Gene3D" id="3.40.50.720">
    <property type="entry name" value="NAD(P)-binding Rossmann-like Domain"/>
    <property type="match status" value="2"/>
</dbReference>
<evidence type="ECO:0000256" key="2">
    <source>
        <dbReference type="ARBA" id="ARBA00023002"/>
    </source>
</evidence>
<feature type="domain" description="D-isomer specific 2-hydroxyacid dehydrogenase catalytic" evidence="5">
    <location>
        <begin position="6"/>
        <end position="324"/>
    </location>
</feature>
<keyword evidence="2 4" id="KW-0560">Oxidoreductase</keyword>
<dbReference type="PANTHER" id="PTHR10996">
    <property type="entry name" value="2-HYDROXYACID DEHYDROGENASE-RELATED"/>
    <property type="match status" value="1"/>
</dbReference>
<evidence type="ECO:0000259" key="6">
    <source>
        <dbReference type="Pfam" id="PF02826"/>
    </source>
</evidence>
<dbReference type="InterPro" id="IPR050223">
    <property type="entry name" value="D-isomer_2-hydroxyacid_DH"/>
</dbReference>
<sequence length="325" mass="35414">MTPPRIFVTRPIPGSAVATLRAKGYEVTVNPKDRPLPARKLLKILRKNTYDGVLCLLHDHIDAKVFDVAPTVKVYANYAVGFNNIDVVEAKRRGIVITNTPSDAVNESVSEHTFALLLSLMHRIVEGDKFIREGNYGGWNPNLLIGADLAGKTLGVIGAGRIGTFVLEKAVKAFGMKACYFDLVQNEIAERELGAGRMTSVEELLRVCDVVSLHVSLNETSTHLLNAERIALLKPTAVVINTSRGPVIDEDALAAALAAKKIQGAGLDVFEFEPKISKKLLKLSNVVLTPHTASATETARNDMSNRAAQNLIDFFEGRKPFYAVI</sequence>
<evidence type="ECO:0000256" key="1">
    <source>
        <dbReference type="ARBA" id="ARBA00005854"/>
    </source>
</evidence>
<dbReference type="CDD" id="cd05301">
    <property type="entry name" value="GDH"/>
    <property type="match status" value="1"/>
</dbReference>
<dbReference type="InterPro" id="IPR006139">
    <property type="entry name" value="D-isomer_2_OHA_DH_cat_dom"/>
</dbReference>
<evidence type="ECO:0000313" key="8">
    <source>
        <dbReference type="Proteomes" id="UP000178873"/>
    </source>
</evidence>
<dbReference type="GO" id="GO:0005829">
    <property type="term" value="C:cytosol"/>
    <property type="evidence" value="ECO:0007669"/>
    <property type="project" value="TreeGrafter"/>
</dbReference>
<dbReference type="STRING" id="1802301.A2664_00130"/>
<evidence type="ECO:0000259" key="5">
    <source>
        <dbReference type="Pfam" id="PF00389"/>
    </source>
</evidence>
<proteinExistence type="inferred from homology"/>
<dbReference type="SUPFAM" id="SSF51735">
    <property type="entry name" value="NAD(P)-binding Rossmann-fold domains"/>
    <property type="match status" value="1"/>
</dbReference>
<name>A0A1G2M1U4_9BACT</name>
<organism evidence="7 8">
    <name type="scientific">Candidatus Taylorbacteria bacterium RIFCSPHIGHO2_01_FULL_46_22b</name>
    <dbReference type="NCBI Taxonomy" id="1802301"/>
    <lineage>
        <taxon>Bacteria</taxon>
        <taxon>Candidatus Tayloriibacteriota</taxon>
    </lineage>
</organism>
<dbReference type="GO" id="GO:0051287">
    <property type="term" value="F:NAD binding"/>
    <property type="evidence" value="ECO:0007669"/>
    <property type="project" value="InterPro"/>
</dbReference>
<gene>
    <name evidence="7" type="ORF">A2664_00130</name>
</gene>
<evidence type="ECO:0008006" key="9">
    <source>
        <dbReference type="Google" id="ProtNLM"/>
    </source>
</evidence>
<evidence type="ECO:0000313" key="7">
    <source>
        <dbReference type="EMBL" id="OHA17858.1"/>
    </source>
</evidence>
<dbReference type="GO" id="GO:0030267">
    <property type="term" value="F:glyoxylate reductase (NADPH) activity"/>
    <property type="evidence" value="ECO:0007669"/>
    <property type="project" value="TreeGrafter"/>
</dbReference>
<feature type="domain" description="D-isomer specific 2-hydroxyacid dehydrogenase NAD-binding" evidence="6">
    <location>
        <begin position="114"/>
        <end position="293"/>
    </location>
</feature>
<evidence type="ECO:0000256" key="3">
    <source>
        <dbReference type="ARBA" id="ARBA00023027"/>
    </source>
</evidence>
<comment type="caution">
    <text evidence="7">The sequence shown here is derived from an EMBL/GenBank/DDBJ whole genome shotgun (WGS) entry which is preliminary data.</text>
</comment>
<dbReference type="PANTHER" id="PTHR10996:SF283">
    <property type="entry name" value="GLYOXYLATE_HYDROXYPYRUVATE REDUCTASE B"/>
    <property type="match status" value="1"/>
</dbReference>
<dbReference type="Proteomes" id="UP000178873">
    <property type="component" value="Unassembled WGS sequence"/>
</dbReference>
<reference evidence="7 8" key="1">
    <citation type="journal article" date="2016" name="Nat. Commun.">
        <title>Thousands of microbial genomes shed light on interconnected biogeochemical processes in an aquifer system.</title>
        <authorList>
            <person name="Anantharaman K."/>
            <person name="Brown C.T."/>
            <person name="Hug L.A."/>
            <person name="Sharon I."/>
            <person name="Castelle C.J."/>
            <person name="Probst A.J."/>
            <person name="Thomas B.C."/>
            <person name="Singh A."/>
            <person name="Wilkins M.J."/>
            <person name="Karaoz U."/>
            <person name="Brodie E.L."/>
            <person name="Williams K.H."/>
            <person name="Hubbard S.S."/>
            <person name="Banfield J.F."/>
        </authorList>
    </citation>
    <scope>NUCLEOTIDE SEQUENCE [LARGE SCALE GENOMIC DNA]</scope>
</reference>
<dbReference type="PROSITE" id="PS00671">
    <property type="entry name" value="D_2_HYDROXYACID_DH_3"/>
    <property type="match status" value="1"/>
</dbReference>
<dbReference type="GO" id="GO:0016618">
    <property type="term" value="F:hydroxypyruvate reductase [NAD(P)H] activity"/>
    <property type="evidence" value="ECO:0007669"/>
    <property type="project" value="TreeGrafter"/>
</dbReference>
<dbReference type="InterPro" id="IPR036291">
    <property type="entry name" value="NAD(P)-bd_dom_sf"/>
</dbReference>
<dbReference type="Pfam" id="PF00389">
    <property type="entry name" value="2-Hacid_dh"/>
    <property type="match status" value="1"/>
</dbReference>
<accession>A0A1G2M1U4</accession>
<dbReference type="InterPro" id="IPR006140">
    <property type="entry name" value="D-isomer_DH_NAD-bd"/>
</dbReference>